<organism evidence="1 2">
    <name type="scientific">Listeria monocytogenes serotype 4a (strain M7)</name>
    <dbReference type="NCBI Taxonomy" id="1030009"/>
    <lineage>
        <taxon>Bacteria</taxon>
        <taxon>Bacillati</taxon>
        <taxon>Bacillota</taxon>
        <taxon>Bacilli</taxon>
        <taxon>Bacillales</taxon>
        <taxon>Listeriaceae</taxon>
        <taxon>Listeria</taxon>
    </lineage>
</organism>
<dbReference type="RefSeq" id="WP_012582302.1">
    <property type="nucleotide sequence ID" value="NC_017537.1"/>
</dbReference>
<dbReference type="PATRIC" id="fig|1030009.3.peg.2858"/>
<dbReference type="EMBL" id="CP002816">
    <property type="protein sequence ID" value="AEH93874.1"/>
    <property type="molecule type" value="Genomic_DNA"/>
</dbReference>
<proteinExistence type="predicted"/>
<protein>
    <submittedName>
        <fullName evidence="1">Uncharacterized protein</fullName>
    </submittedName>
</protein>
<evidence type="ECO:0000313" key="2">
    <source>
        <dbReference type="Proteomes" id="UP000000486"/>
    </source>
</evidence>
<reference evidence="1 2" key="1">
    <citation type="journal article" date="2011" name="J. Bacteriol.">
        <title>Genome sequence of the nonpathogenic Listeria monocytogenes serovar 4a strain M7.</title>
        <authorList>
            <person name="Chen J."/>
            <person name="Xia Y."/>
            <person name="Cheng C."/>
            <person name="Fang C."/>
            <person name="Shan Y."/>
            <person name="Jin G."/>
            <person name="Fang W."/>
        </authorList>
    </citation>
    <scope>NUCLEOTIDE SEQUENCE [LARGE SCALE GENOMIC DNA]</scope>
    <source>
        <strain evidence="1 2">M7</strain>
    </source>
</reference>
<dbReference type="AlphaFoldDB" id="A0A0E0UZV5"/>
<gene>
    <name evidence="1" type="ordered locus">LMM7_2869</name>
</gene>
<sequence>MRNLSKKKKLWIVLAMLLVLIAILLFVLQDCAHDEKGTGPLKVELDFKRNYAKWSDLKLNGDICNPLYLAELREMEKSFGTIYVEAKKPKIWDGLSKKDQAIYTAYGDVSSELKVMNDAIEAEDFKQAQQVLTKILEIEKGVKKETEI</sequence>
<dbReference type="KEGG" id="lmq:LMM7_2869"/>
<dbReference type="Proteomes" id="UP000000486">
    <property type="component" value="Chromosome"/>
</dbReference>
<accession>A0A0E0UZV5</accession>
<name>A0A0E0UZV5_LISMM</name>
<evidence type="ECO:0000313" key="1">
    <source>
        <dbReference type="EMBL" id="AEH93874.1"/>
    </source>
</evidence>
<dbReference type="HOGENOM" id="CLU_147332_0_0_9"/>